<feature type="domain" description="SusE outer membrane protein" evidence="2">
    <location>
        <begin position="25"/>
        <end position="129"/>
    </location>
</feature>
<name>A0A918JY66_9FLAO</name>
<dbReference type="InterPro" id="IPR025970">
    <property type="entry name" value="SusE"/>
</dbReference>
<protein>
    <recommendedName>
        <fullName evidence="2">SusE outer membrane protein domain-containing protein</fullName>
    </recommendedName>
</protein>
<accession>A0A918JY66</accession>
<keyword evidence="1" id="KW-0732">Signal</keyword>
<evidence type="ECO:0000259" key="2">
    <source>
        <dbReference type="Pfam" id="PF14292"/>
    </source>
</evidence>
<dbReference type="EMBL" id="BMWS01000024">
    <property type="protein sequence ID" value="GGX27613.1"/>
    <property type="molecule type" value="Genomic_DNA"/>
</dbReference>
<gene>
    <name evidence="3" type="ORF">GCM10007384_31130</name>
</gene>
<comment type="caution">
    <text evidence="3">The sequence shown here is derived from an EMBL/GenBank/DDBJ whole genome shotgun (WGS) entry which is preliminary data.</text>
</comment>
<organism evidence="3 4">
    <name type="scientific">Aquimarina muelleri</name>
    <dbReference type="NCBI Taxonomy" id="279356"/>
    <lineage>
        <taxon>Bacteria</taxon>
        <taxon>Pseudomonadati</taxon>
        <taxon>Bacteroidota</taxon>
        <taxon>Flavobacteriia</taxon>
        <taxon>Flavobacteriales</taxon>
        <taxon>Flavobacteriaceae</taxon>
        <taxon>Aquimarina</taxon>
    </lineage>
</organism>
<feature type="signal peptide" evidence="1">
    <location>
        <begin position="1"/>
        <end position="19"/>
    </location>
</feature>
<dbReference type="RefSeq" id="WP_027412788.1">
    <property type="nucleotide sequence ID" value="NZ_BMWS01000024.1"/>
</dbReference>
<dbReference type="Proteomes" id="UP000601108">
    <property type="component" value="Unassembled WGS sequence"/>
</dbReference>
<sequence length="369" mass="40139">MKKISILIFIFITALCFNACVEDEDPTFVIKEEQSEGPLIVTANTTVNLIKDLEAEQVFTLVWEHAGYNINTPITYKIEAAAAGTNFATPQEVAVTTSRFYSWTIGELNSLAIVLGLSPDTEASLELRLISSIGSNGGSSISSNVIAITVTPYATIIQQKNLFLVGNATAPGWENDNNNPPLVRDPDNPNEFKYTGKFLTGTDIAFKFLEVLGQWQPQWGTNDGSTLSVNDGTGSDPDSFSVAAEGYYEVTANIEDKTFTIAAYDASTAATFASIGIIGDATPDKWDADTDMTKSAFDEHLWYIQNVTLTDGEMKFRHSNDWPGNWGASTAISGQTTTDGNPPNIPVTAGIYDIWFNDLDGRYIFIPKG</sequence>
<feature type="chain" id="PRO_5037644072" description="SusE outer membrane protein domain-containing protein" evidence="1">
    <location>
        <begin position="20"/>
        <end position="369"/>
    </location>
</feature>
<dbReference type="GO" id="GO:0019867">
    <property type="term" value="C:outer membrane"/>
    <property type="evidence" value="ECO:0007669"/>
    <property type="project" value="InterPro"/>
</dbReference>
<reference evidence="3 4" key="1">
    <citation type="journal article" date="2014" name="Int. J. Syst. Evol. Microbiol.">
        <title>Complete genome sequence of Corynebacterium casei LMG S-19264T (=DSM 44701T), isolated from a smear-ripened cheese.</title>
        <authorList>
            <consortium name="US DOE Joint Genome Institute (JGI-PGF)"/>
            <person name="Walter F."/>
            <person name="Albersmeier A."/>
            <person name="Kalinowski J."/>
            <person name="Ruckert C."/>
        </authorList>
    </citation>
    <scope>NUCLEOTIDE SEQUENCE [LARGE SCALE GENOMIC DNA]</scope>
    <source>
        <strain evidence="3 4">KCTC 12285</strain>
    </source>
</reference>
<evidence type="ECO:0000313" key="3">
    <source>
        <dbReference type="EMBL" id="GGX27613.1"/>
    </source>
</evidence>
<dbReference type="AlphaFoldDB" id="A0A918JY66"/>
<dbReference type="GO" id="GO:2001070">
    <property type="term" value="F:starch binding"/>
    <property type="evidence" value="ECO:0007669"/>
    <property type="project" value="InterPro"/>
</dbReference>
<evidence type="ECO:0000256" key="1">
    <source>
        <dbReference type="SAM" id="SignalP"/>
    </source>
</evidence>
<proteinExistence type="predicted"/>
<keyword evidence="4" id="KW-1185">Reference proteome</keyword>
<evidence type="ECO:0000313" key="4">
    <source>
        <dbReference type="Proteomes" id="UP000601108"/>
    </source>
</evidence>
<dbReference type="Pfam" id="PF14292">
    <property type="entry name" value="SusE"/>
    <property type="match status" value="1"/>
</dbReference>
<dbReference type="Gene3D" id="2.60.40.3620">
    <property type="match status" value="2"/>
</dbReference>